<sequence length="57" mass="6496">ESIVLIMLGFEEMKITDVFASKSPVKETLNIDIEDILRLINDNMVEEITAMVNIKEV</sequence>
<name>A0A0B6YD16_9EUPU</name>
<evidence type="ECO:0000313" key="1">
    <source>
        <dbReference type="EMBL" id="CEK54182.1"/>
    </source>
</evidence>
<dbReference type="AlphaFoldDB" id="A0A0B6YD16"/>
<proteinExistence type="predicted"/>
<feature type="non-terminal residue" evidence="1">
    <location>
        <position position="1"/>
    </location>
</feature>
<dbReference type="EMBL" id="HACG01007317">
    <property type="protein sequence ID" value="CEK54182.1"/>
    <property type="molecule type" value="Transcribed_RNA"/>
</dbReference>
<gene>
    <name evidence="1" type="primary">ORF22153</name>
</gene>
<accession>A0A0B6YD16</accession>
<organism evidence="1">
    <name type="scientific">Arion vulgaris</name>
    <dbReference type="NCBI Taxonomy" id="1028688"/>
    <lineage>
        <taxon>Eukaryota</taxon>
        <taxon>Metazoa</taxon>
        <taxon>Spiralia</taxon>
        <taxon>Lophotrochozoa</taxon>
        <taxon>Mollusca</taxon>
        <taxon>Gastropoda</taxon>
        <taxon>Heterobranchia</taxon>
        <taxon>Euthyneura</taxon>
        <taxon>Panpulmonata</taxon>
        <taxon>Eupulmonata</taxon>
        <taxon>Stylommatophora</taxon>
        <taxon>Helicina</taxon>
        <taxon>Arionoidea</taxon>
        <taxon>Arionidae</taxon>
        <taxon>Arion</taxon>
    </lineage>
</organism>
<reference evidence="1" key="1">
    <citation type="submission" date="2014-12" db="EMBL/GenBank/DDBJ databases">
        <title>Insight into the proteome of Arion vulgaris.</title>
        <authorList>
            <person name="Aradska J."/>
            <person name="Bulat T."/>
            <person name="Smidak R."/>
            <person name="Sarate P."/>
            <person name="Gangsoo J."/>
            <person name="Sialana F."/>
            <person name="Bilban M."/>
            <person name="Lubec G."/>
        </authorList>
    </citation>
    <scope>NUCLEOTIDE SEQUENCE</scope>
    <source>
        <tissue evidence="1">Skin</tissue>
    </source>
</reference>
<protein>
    <submittedName>
        <fullName evidence="1">Uncharacterized protein</fullName>
    </submittedName>
</protein>